<keyword evidence="5" id="KW-0677">Repeat</keyword>
<evidence type="ECO:0000256" key="9">
    <source>
        <dbReference type="ARBA" id="ARBA00023136"/>
    </source>
</evidence>
<evidence type="ECO:0000256" key="12">
    <source>
        <dbReference type="SAM" id="MobiDB-lite"/>
    </source>
</evidence>
<feature type="region of interest" description="Disordered" evidence="12">
    <location>
        <begin position="77"/>
        <end position="120"/>
    </location>
</feature>
<feature type="compositionally biased region" description="Basic and acidic residues" evidence="12">
    <location>
        <begin position="109"/>
        <end position="118"/>
    </location>
</feature>
<evidence type="ECO:0000256" key="2">
    <source>
        <dbReference type="ARBA" id="ARBA00022448"/>
    </source>
</evidence>
<dbReference type="STRING" id="35525.A0A0P5YJK1"/>
<evidence type="ECO:0000313" key="15">
    <source>
        <dbReference type="Proteomes" id="UP000076858"/>
    </source>
</evidence>
<keyword evidence="15" id="KW-1185">Reference proteome</keyword>
<dbReference type="OrthoDB" id="7464126at2759"/>
<evidence type="ECO:0000256" key="3">
    <source>
        <dbReference type="ARBA" id="ARBA00022606"/>
    </source>
</evidence>
<feature type="transmembrane region" description="Helical" evidence="13">
    <location>
        <begin position="689"/>
        <end position="720"/>
    </location>
</feature>
<dbReference type="SUPFAM" id="SSF48403">
    <property type="entry name" value="Ankyrin repeat"/>
    <property type="match status" value="1"/>
</dbReference>
<feature type="transmembrane region" description="Helical" evidence="13">
    <location>
        <begin position="803"/>
        <end position="823"/>
    </location>
</feature>
<evidence type="ECO:0000256" key="8">
    <source>
        <dbReference type="ARBA" id="ARBA00023065"/>
    </source>
</evidence>
<dbReference type="InterPro" id="IPR002110">
    <property type="entry name" value="Ankyrin_rpt"/>
</dbReference>
<dbReference type="AlphaFoldDB" id="A0A0P5YJK1"/>
<name>A0A0P5YJK1_9CRUS</name>
<comment type="subcellular location">
    <subcellularLocation>
        <location evidence="1">Membrane</location>
        <topology evidence="1">Multi-pass membrane protein</topology>
    </subcellularLocation>
</comment>
<accession>A0A0P5YJK1</accession>
<dbReference type="Pfam" id="PF00520">
    <property type="entry name" value="Ion_trans"/>
    <property type="match status" value="1"/>
</dbReference>
<feature type="region of interest" description="Disordered" evidence="12">
    <location>
        <begin position="140"/>
        <end position="192"/>
    </location>
</feature>
<organism evidence="14 15">
    <name type="scientific">Daphnia magna</name>
    <dbReference type="NCBI Taxonomy" id="35525"/>
    <lineage>
        <taxon>Eukaryota</taxon>
        <taxon>Metazoa</taxon>
        <taxon>Ecdysozoa</taxon>
        <taxon>Arthropoda</taxon>
        <taxon>Crustacea</taxon>
        <taxon>Branchiopoda</taxon>
        <taxon>Diplostraca</taxon>
        <taxon>Cladocera</taxon>
        <taxon>Anomopoda</taxon>
        <taxon>Daphniidae</taxon>
        <taxon>Daphnia</taxon>
    </lineage>
</organism>
<dbReference type="GO" id="GO:0005216">
    <property type="term" value="F:monoatomic ion channel activity"/>
    <property type="evidence" value="ECO:0007669"/>
    <property type="project" value="InterPro"/>
</dbReference>
<sequence length="1130" mass="126008">MQKVKGGEKERIGKEPKALTELPFFIYAEKLKQTFRCLNSRVPTFQLVSHTQGSADVYLSISNPIVVKNSARKMLSIRRSSKKDPTGKAESGGYTNDAFIKDAAPPTGDNEREIENYRRSTIKKTRSDTYGAIYFRESSEDDATEANQRSSLRKGKNQPYHRQHCAKRKFKGGHHHKRARKRPSTTNNVADDDEMENQMAHRLKRAFSISSESNTSHTELQGIDHKENFSSMPWYSGCSIWLQQMLAVAIEDLINTKEASVIRLSKPFFDDLTDESVWRAMPVECRDIGILMAALKGNVVMLRCFLALGGGANVTDLVGRSALHYAASSSSADAALCIELLIKHGAIVDSWDLNGEATPLICAAASGRMELVEALLKAGADVNAGLSDSKNLDGSSPLVWAVRARSLVCATRLIEAGAAVNSIQVYSESPIHVAAVQGDVNCLKLLLDNQADVRVLYGAERRNPLHLAAFEGNVDCIRLLLHTSKAQVNAKDSLGRTPLHLAALSQSVDSVEELLDNGAEIDICDEMQETPLHSAVVKTRQSSDVVKLLISKGANVNAKDQFGQTPLHIAAFNENSKLATLLIHSGADLSAKNRGKISALASVVRRVPDALSAIPRTLDSAVQIVDNDPADPDCQLRLDLRVLVPGGNQKQVGEMGLLTALIAAEQRHTLQHPVIGAFLHLKWMKIRSIFIGSLIFQLFYVLFLTLNIHAIFVVDVNVILAHNSTASPAFIPWSEPWKATLWWLTVIVGSATGCKEIFQLYCNPNEYIRDPENYGQIISVVGMVLSFLPPHPEHKKHGDESDWQHHLAAIVIVVAWINLMMHVGRFPVFGLYVQMFTTVARNIGKLLVAYVSLIVGFAMGFAVLFPETQSFSHMPYALLTAFVMMAGESDYSQIFYEAKEGIKYNGTTHLVFLVFILLISVVLMNLIVGLAVSDIQGLQKSARLDRLVRLTKQIARMESFIFFPWPIHFSSLWSKFPKRESIRRHVLVVSPKTKRNYNFRPNDPRDHHFPADIKENLLKIVVQRVTNKKKGTQKSHVAIMRTVTTQKMDDNNEELYNAVLNRVDELFHNYMSQIVLMNTHIEEQLNQMASRPTWSSTRSWQQRPSCDCSMIHEESFTRKRAYSVAAESLA</sequence>
<feature type="transmembrane region" description="Helical" evidence="13">
    <location>
        <begin position="910"/>
        <end position="933"/>
    </location>
</feature>
<dbReference type="Gene3D" id="1.10.287.70">
    <property type="match status" value="1"/>
</dbReference>
<keyword evidence="2" id="KW-0813">Transport</keyword>
<dbReference type="Pfam" id="PF12796">
    <property type="entry name" value="Ank_2"/>
    <property type="match status" value="2"/>
</dbReference>
<dbReference type="Proteomes" id="UP000076858">
    <property type="component" value="Unassembled WGS sequence"/>
</dbReference>
<keyword evidence="6 13" id="KW-1133">Transmembrane helix</keyword>
<dbReference type="Gene3D" id="1.25.40.20">
    <property type="entry name" value="Ankyrin repeat-containing domain"/>
    <property type="match status" value="3"/>
</dbReference>
<dbReference type="EMBL" id="LRGB01000248">
    <property type="protein sequence ID" value="KZS20091.1"/>
    <property type="molecule type" value="Genomic_DNA"/>
</dbReference>
<keyword evidence="9 13" id="KW-0472">Membrane</keyword>
<evidence type="ECO:0000313" key="14">
    <source>
        <dbReference type="EMBL" id="KZS20091.1"/>
    </source>
</evidence>
<proteinExistence type="predicted"/>
<dbReference type="PANTHER" id="PTHR47143:SF1">
    <property type="entry name" value="ION_TRANS DOMAIN-CONTAINING PROTEIN"/>
    <property type="match status" value="1"/>
</dbReference>
<keyword evidence="8" id="KW-0406">Ion transport</keyword>
<dbReference type="InterPro" id="IPR052076">
    <property type="entry name" value="TRP_cation_channel"/>
</dbReference>
<evidence type="ECO:0000256" key="4">
    <source>
        <dbReference type="ARBA" id="ARBA00022692"/>
    </source>
</evidence>
<keyword evidence="14" id="KW-0675">Receptor</keyword>
<evidence type="ECO:0000256" key="7">
    <source>
        <dbReference type="ARBA" id="ARBA00023043"/>
    </source>
</evidence>
<dbReference type="PRINTS" id="PR01415">
    <property type="entry name" value="ANKYRIN"/>
</dbReference>
<gene>
    <name evidence="14" type="ORF">APZ42_013404</name>
</gene>
<keyword evidence="3" id="KW-0716">Sensory transduction</keyword>
<evidence type="ECO:0000256" key="10">
    <source>
        <dbReference type="ARBA" id="ARBA00023180"/>
    </source>
</evidence>
<feature type="transmembrane region" description="Helical" evidence="13">
    <location>
        <begin position="774"/>
        <end position="791"/>
    </location>
</feature>
<dbReference type="InterPro" id="IPR005821">
    <property type="entry name" value="Ion_trans_dom"/>
</dbReference>
<dbReference type="GO" id="GO:0034703">
    <property type="term" value="C:cation channel complex"/>
    <property type="evidence" value="ECO:0007669"/>
    <property type="project" value="UniProtKB-ARBA"/>
</dbReference>
<dbReference type="PROSITE" id="PS50088">
    <property type="entry name" value="ANK_REPEAT"/>
    <property type="match status" value="7"/>
</dbReference>
<evidence type="ECO:0000256" key="1">
    <source>
        <dbReference type="ARBA" id="ARBA00004141"/>
    </source>
</evidence>
<dbReference type="InterPro" id="IPR036770">
    <property type="entry name" value="Ankyrin_rpt-contain_sf"/>
</dbReference>
<dbReference type="Pfam" id="PF13637">
    <property type="entry name" value="Ank_4"/>
    <property type="match status" value="1"/>
</dbReference>
<evidence type="ECO:0000256" key="13">
    <source>
        <dbReference type="SAM" id="Phobius"/>
    </source>
</evidence>
<dbReference type="PROSITE" id="PS50297">
    <property type="entry name" value="ANK_REP_REGION"/>
    <property type="match status" value="7"/>
</dbReference>
<evidence type="ECO:0000256" key="11">
    <source>
        <dbReference type="ARBA" id="ARBA00023303"/>
    </source>
</evidence>
<keyword evidence="10" id="KW-0325">Glycoprotein</keyword>
<keyword evidence="11" id="KW-0407">Ion channel</keyword>
<feature type="compositionally biased region" description="Basic residues" evidence="12">
    <location>
        <begin position="151"/>
        <end position="183"/>
    </location>
</feature>
<evidence type="ECO:0000256" key="6">
    <source>
        <dbReference type="ARBA" id="ARBA00022989"/>
    </source>
</evidence>
<comment type="caution">
    <text evidence="14">The sequence shown here is derived from an EMBL/GenBank/DDBJ whole genome shotgun (WGS) entry which is preliminary data.</text>
</comment>
<feature type="transmembrane region" description="Helical" evidence="13">
    <location>
        <begin position="871"/>
        <end position="889"/>
    </location>
</feature>
<dbReference type="SMART" id="SM00248">
    <property type="entry name" value="ANK"/>
    <property type="match status" value="9"/>
</dbReference>
<feature type="transmembrane region" description="Helical" evidence="13">
    <location>
        <begin position="843"/>
        <end position="865"/>
    </location>
</feature>
<evidence type="ECO:0000256" key="5">
    <source>
        <dbReference type="ARBA" id="ARBA00022737"/>
    </source>
</evidence>
<reference evidence="14 15" key="1">
    <citation type="submission" date="2016-03" db="EMBL/GenBank/DDBJ databases">
        <title>EvidentialGene: Evidence-directed Construction of Genes on Genomes.</title>
        <authorList>
            <person name="Gilbert D.G."/>
            <person name="Choi J.-H."/>
            <person name="Mockaitis K."/>
            <person name="Colbourne J."/>
            <person name="Pfrender M."/>
        </authorList>
    </citation>
    <scope>NUCLEOTIDE SEQUENCE [LARGE SCALE GENOMIC DNA]</scope>
    <source>
        <strain evidence="14 15">Xinb3</strain>
        <tissue evidence="14">Complete organism</tissue>
    </source>
</reference>
<keyword evidence="4 13" id="KW-0812">Transmembrane</keyword>
<dbReference type="PANTHER" id="PTHR47143">
    <property type="entry name" value="TRANSIENT RECEPTOR POTENTIAL CATION CHANNEL PROTEIN PAINLESS"/>
    <property type="match status" value="1"/>
</dbReference>
<protein>
    <submittedName>
        <fullName evidence="14">Putative Transient receptor potential channel pyrexia</fullName>
    </submittedName>
</protein>
<keyword evidence="7" id="KW-0040">ANK repeat</keyword>